<feature type="region of interest" description="Disordered" evidence="1">
    <location>
        <begin position="166"/>
        <end position="195"/>
    </location>
</feature>
<comment type="caution">
    <text evidence="2">The sequence shown here is derived from an EMBL/GenBank/DDBJ whole genome shotgun (WGS) entry which is preliminary data.</text>
</comment>
<reference evidence="2" key="1">
    <citation type="journal article" date="2014" name="Int. J. Syst. Evol. Microbiol.">
        <title>Complete genome sequence of Corynebacterium casei LMG S-19264T (=DSM 44701T), isolated from a smear-ripened cheese.</title>
        <authorList>
            <consortium name="US DOE Joint Genome Institute (JGI-PGF)"/>
            <person name="Walter F."/>
            <person name="Albersmeier A."/>
            <person name="Kalinowski J."/>
            <person name="Ruckert C."/>
        </authorList>
    </citation>
    <scope>NUCLEOTIDE SEQUENCE</scope>
    <source>
        <strain evidence="2">JCM 4434</strain>
    </source>
</reference>
<evidence type="ECO:0008006" key="4">
    <source>
        <dbReference type="Google" id="ProtNLM"/>
    </source>
</evidence>
<organism evidence="2 3">
    <name type="scientific">Kitasatospora aureofaciens</name>
    <name type="common">Streptomyces aureofaciens</name>
    <dbReference type="NCBI Taxonomy" id="1894"/>
    <lineage>
        <taxon>Bacteria</taxon>
        <taxon>Bacillati</taxon>
        <taxon>Actinomycetota</taxon>
        <taxon>Actinomycetes</taxon>
        <taxon>Kitasatosporales</taxon>
        <taxon>Streptomycetaceae</taxon>
        <taxon>Kitasatospora</taxon>
    </lineage>
</organism>
<feature type="compositionally biased region" description="Basic and acidic residues" evidence="1">
    <location>
        <begin position="170"/>
        <end position="179"/>
    </location>
</feature>
<dbReference type="AlphaFoldDB" id="A0A8H9LSR8"/>
<protein>
    <recommendedName>
        <fullName evidence="4">DUF11 domain-containing protein</fullName>
    </recommendedName>
</protein>
<accession>A0A8H9LSR8</accession>
<reference evidence="2" key="2">
    <citation type="submission" date="2020-09" db="EMBL/GenBank/DDBJ databases">
        <authorList>
            <person name="Sun Q."/>
            <person name="Ohkuma M."/>
        </authorList>
    </citation>
    <scope>NUCLEOTIDE SEQUENCE</scope>
    <source>
        <strain evidence="2">JCM 4434</strain>
    </source>
</reference>
<evidence type="ECO:0000256" key="1">
    <source>
        <dbReference type="SAM" id="MobiDB-lite"/>
    </source>
</evidence>
<evidence type="ECO:0000313" key="3">
    <source>
        <dbReference type="Proteomes" id="UP000610124"/>
    </source>
</evidence>
<sequence>MVAGGQGRRRRLRVESGGTAFTAATAAGCAVALLAAGPSWAAPRTAPRPEPRIPVVGPAAVRSDSDLEVVREDPDAAPPGGTTTVRAFVANRGPDTTASPFTVIVTLPDGVTPQGPYFPADCAVLRGGHEVRCVFGAGLKQGRSATALVPVRVGLDVRLGMLTGGSVEVRSPDDRDRSNNRQPFDLNVVETAAGS</sequence>
<dbReference type="Proteomes" id="UP000610124">
    <property type="component" value="Unassembled WGS sequence"/>
</dbReference>
<evidence type="ECO:0000313" key="2">
    <source>
        <dbReference type="EMBL" id="GGU74569.1"/>
    </source>
</evidence>
<gene>
    <name evidence="2" type="ORF">GCM10010502_27960</name>
</gene>
<proteinExistence type="predicted"/>
<dbReference type="EMBL" id="BMUB01000005">
    <property type="protein sequence ID" value="GGU74569.1"/>
    <property type="molecule type" value="Genomic_DNA"/>
</dbReference>
<name>A0A8H9LSR8_KITAU</name>